<gene>
    <name evidence="1" type="ORF">PoB_005642800</name>
</gene>
<dbReference type="Proteomes" id="UP000735302">
    <property type="component" value="Unassembled WGS sequence"/>
</dbReference>
<dbReference type="AlphaFoldDB" id="A0AAV4CFZ1"/>
<keyword evidence="2" id="KW-1185">Reference proteome</keyword>
<reference evidence="1 2" key="1">
    <citation type="journal article" date="2021" name="Elife">
        <title>Chloroplast acquisition without the gene transfer in kleptoplastic sea slugs, Plakobranchus ocellatus.</title>
        <authorList>
            <person name="Maeda T."/>
            <person name="Takahashi S."/>
            <person name="Yoshida T."/>
            <person name="Shimamura S."/>
            <person name="Takaki Y."/>
            <person name="Nagai Y."/>
            <person name="Toyoda A."/>
            <person name="Suzuki Y."/>
            <person name="Arimoto A."/>
            <person name="Ishii H."/>
            <person name="Satoh N."/>
            <person name="Nishiyama T."/>
            <person name="Hasebe M."/>
            <person name="Maruyama T."/>
            <person name="Minagawa J."/>
            <person name="Obokata J."/>
            <person name="Shigenobu S."/>
        </authorList>
    </citation>
    <scope>NUCLEOTIDE SEQUENCE [LARGE SCALE GENOMIC DNA]</scope>
</reference>
<dbReference type="EMBL" id="BLXT01006199">
    <property type="protein sequence ID" value="GFO29923.1"/>
    <property type="molecule type" value="Genomic_DNA"/>
</dbReference>
<protein>
    <submittedName>
        <fullName evidence="1">Uncharacterized protein</fullName>
    </submittedName>
</protein>
<name>A0AAV4CFZ1_9GAST</name>
<organism evidence="1 2">
    <name type="scientific">Plakobranchus ocellatus</name>
    <dbReference type="NCBI Taxonomy" id="259542"/>
    <lineage>
        <taxon>Eukaryota</taxon>
        <taxon>Metazoa</taxon>
        <taxon>Spiralia</taxon>
        <taxon>Lophotrochozoa</taxon>
        <taxon>Mollusca</taxon>
        <taxon>Gastropoda</taxon>
        <taxon>Heterobranchia</taxon>
        <taxon>Euthyneura</taxon>
        <taxon>Panpulmonata</taxon>
        <taxon>Sacoglossa</taxon>
        <taxon>Placobranchoidea</taxon>
        <taxon>Plakobranchidae</taxon>
        <taxon>Plakobranchus</taxon>
    </lineage>
</organism>
<comment type="caution">
    <text evidence="1">The sequence shown here is derived from an EMBL/GenBank/DDBJ whole genome shotgun (WGS) entry which is preliminary data.</text>
</comment>
<evidence type="ECO:0000313" key="1">
    <source>
        <dbReference type="EMBL" id="GFO29923.1"/>
    </source>
</evidence>
<sequence length="280" mass="30554">MSGVGGIDNIADTNVDKLASSKRVLKTVDLALTQALKLVVVDSALDSALTLLHAQCLGKENEDTKPDVKFLESIIFSDVQSEPSHKSIEEPVSVASKVKSLQNFPSGRLDKKTDIKVHQAQLSLSPPHKPNILLAERPNIFELFADVYRMADSNQSNVEHDPAKTSRERGDNDCHPVANSGLSSKISFSGSHGNILMGEHSLSGSEAAVLQRAEKVQSPRFEDASVQAKPHGLEKYFHPSLLRKIPIGCRESFYYDHHSLANQQLSLLTGALQCLQGQNV</sequence>
<evidence type="ECO:0000313" key="2">
    <source>
        <dbReference type="Proteomes" id="UP000735302"/>
    </source>
</evidence>
<accession>A0AAV4CFZ1</accession>
<proteinExistence type="predicted"/>